<protein>
    <submittedName>
        <fullName evidence="1">Uncharacterized protein</fullName>
    </submittedName>
</protein>
<sequence length="110" mass="12169">FLPLIITEEAILHSLVVAVSMGRKVAEDSVVLNLMEEEYLAASIDTILIISSLDQMEKTPLQDRMKDSLDRTMNRVPSLDLGLIILLGTPTRNFPALDSMENPPAQMTDS</sequence>
<feature type="non-terminal residue" evidence="1">
    <location>
        <position position="110"/>
    </location>
</feature>
<name>A0AAN5DC44_9BILA</name>
<proteinExistence type="predicted"/>
<gene>
    <name evidence="1" type="ORF">PMAYCL1PPCAC_29620</name>
</gene>
<feature type="non-terminal residue" evidence="1">
    <location>
        <position position="1"/>
    </location>
</feature>
<evidence type="ECO:0000313" key="1">
    <source>
        <dbReference type="EMBL" id="GMR59425.1"/>
    </source>
</evidence>
<dbReference type="AlphaFoldDB" id="A0AAN5DC44"/>
<dbReference type="EMBL" id="BTRK01000006">
    <property type="protein sequence ID" value="GMR59425.1"/>
    <property type="molecule type" value="Genomic_DNA"/>
</dbReference>
<comment type="caution">
    <text evidence="1">The sequence shown here is derived from an EMBL/GenBank/DDBJ whole genome shotgun (WGS) entry which is preliminary data.</text>
</comment>
<organism evidence="1 2">
    <name type="scientific">Pristionchus mayeri</name>
    <dbReference type="NCBI Taxonomy" id="1317129"/>
    <lineage>
        <taxon>Eukaryota</taxon>
        <taxon>Metazoa</taxon>
        <taxon>Ecdysozoa</taxon>
        <taxon>Nematoda</taxon>
        <taxon>Chromadorea</taxon>
        <taxon>Rhabditida</taxon>
        <taxon>Rhabditina</taxon>
        <taxon>Diplogasteromorpha</taxon>
        <taxon>Diplogasteroidea</taxon>
        <taxon>Neodiplogasteridae</taxon>
        <taxon>Pristionchus</taxon>
    </lineage>
</organism>
<keyword evidence="2" id="KW-1185">Reference proteome</keyword>
<evidence type="ECO:0000313" key="2">
    <source>
        <dbReference type="Proteomes" id="UP001328107"/>
    </source>
</evidence>
<dbReference type="Proteomes" id="UP001328107">
    <property type="component" value="Unassembled WGS sequence"/>
</dbReference>
<reference evidence="2" key="1">
    <citation type="submission" date="2022-10" db="EMBL/GenBank/DDBJ databases">
        <title>Genome assembly of Pristionchus species.</title>
        <authorList>
            <person name="Yoshida K."/>
            <person name="Sommer R.J."/>
        </authorList>
    </citation>
    <scope>NUCLEOTIDE SEQUENCE [LARGE SCALE GENOMIC DNA]</scope>
    <source>
        <strain evidence="2">RS5460</strain>
    </source>
</reference>
<accession>A0AAN5DC44</accession>